<evidence type="ECO:0000313" key="2">
    <source>
        <dbReference type="Proteomes" id="UP000271650"/>
    </source>
</evidence>
<sequence length="1039" mass="114594">MLIWHSSNRLERLAEILAEQMAADPLPPLQQEQVLVGSVGIGRWLSLRLADHLGICAQVDFPLPGRFIWALWSALLGGLPEQSPFAVPVLRWRIYDLLTMAPPLAFAAYAADPLRRLQLAEQLAELYDRYLLYRSDWLEHWEAGGGEALGALWRQLLRPDLPHRGRLWAAAQAVLEGGTRSAALPRRIWVFGLSTLPPILWQGLRGIAEQRPVHVFFLNPCQEYWGDIVAPRSLARAAARGGAGHASSGNALLASWGQQGRDFFDLILEEADPVTDEAFVEPAGEGLLATLQRDILYLRDGPREEGPRDLSAADRSLQVHAAHSPLRELEILQDRLLALFQQDASLQPEDILVMTPDLPCYAPLIEAVFGTVPAARHIPYRVVDAPLAAAPVVGAWDAFLTLLDGPWPASAVLDLLERPPVAGRFGLSPGDMAVLRGWVPMAGIHWGRETWPHGWRAGLDRLLLGCALPAESPRLFAGLLPRGALAAPDQLRLLGMLVEVLTQLFAAADALTAPRSLGQWVRDLLPWLERLFAADEDRERLRAELLRLGEEAEGAAMGSMLPFAVLRAHLRERLRQSDPQQPMLSGGVTFAAMVPMRSLPARVVALLGLNGDSFPRQQRQASFDAMAREWRRGDRSRRQDDRYLFLEALLSARDCLLLSYVGRDIRDDSERPPSVLLSELLDYIDRHWRAPPPHDQASAAVCVQHPLQAFSRSYFADDPRLSSYAGEIAEALNHRDARAPAFVSQSLPEGAQGVVELADLLAFWKSPSGYFCRRRLGMQLQMEADIPQDQEPFVLDKLQEWALEQEILRLQRQGVDAGQALAILGQQSLPPAGLGAVAYWRREPMVARFAQRLAETLPAAAQAADLDLLLGGYRLQGMLTGIGPTGLVLWQLSGLKAELWLRFWILHLLAQRGVGPCPSRFLHRDGCSVLPALDGAVAEATLITLLDYFTQGQSFPLPFFPRTAMAYAESALQGSPPDPATLPAWRGSGRPGDGPPGEAEASAVRVAFRGRDPLQDPFGEIALTVWGPLLALREQPDEF</sequence>
<keyword evidence="1" id="KW-0378">Hydrolase</keyword>
<protein>
    <submittedName>
        <fullName evidence="1">Exodeoxyribonuclease V subunit gamma</fullName>
        <ecNumber evidence="1">3.1.11.5</ecNumber>
    </submittedName>
</protein>
<dbReference type="Proteomes" id="UP000271650">
    <property type="component" value="Chromosome"/>
</dbReference>
<accession>A0ACD5HQ47</accession>
<keyword evidence="2" id="KW-1185">Reference proteome</keyword>
<dbReference type="EC" id="3.1.11.5" evidence="1"/>
<organism evidence="1 2">
    <name type="scientific">Acidithiobacillus sulfuriphilus</name>
    <dbReference type="NCBI Taxonomy" id="1867749"/>
    <lineage>
        <taxon>Bacteria</taxon>
        <taxon>Pseudomonadati</taxon>
        <taxon>Pseudomonadota</taxon>
        <taxon>Acidithiobacillia</taxon>
        <taxon>Acidithiobacillales</taxon>
        <taxon>Acidithiobacillaceae</taxon>
        <taxon>Acidithiobacillus</taxon>
    </lineage>
</organism>
<proteinExistence type="predicted"/>
<dbReference type="EMBL" id="CP127527">
    <property type="protein sequence ID" value="XRI77524.1"/>
    <property type="molecule type" value="Genomic_DNA"/>
</dbReference>
<reference evidence="1 2" key="1">
    <citation type="journal article" date="2019" name="Int. J. Syst. Evol. Microbiol.">
        <title>Acidithiobacillus sulfuriphilus sp. nov.: an extremely acidophilic sulfur-oxidizing chemolithotroph isolated from a neutral pH environment.</title>
        <authorList>
            <person name="Falagan C."/>
            <person name="Moya-Beltran A."/>
            <person name="Castro M."/>
            <person name="Quatrini R."/>
            <person name="Johnson D.B."/>
        </authorList>
    </citation>
    <scope>NUCLEOTIDE SEQUENCE [LARGE SCALE GENOMIC DNA]</scope>
    <source>
        <strain evidence="1 2">CJ-2</strain>
    </source>
</reference>
<gene>
    <name evidence="1" type="primary">recC</name>
    <name evidence="1" type="ORF">EC580_002265</name>
</gene>
<evidence type="ECO:0000313" key="1">
    <source>
        <dbReference type="EMBL" id="XRI77524.1"/>
    </source>
</evidence>
<name>A0ACD5HQ47_9PROT</name>